<comment type="caution">
    <text evidence="1">The sequence shown here is derived from an EMBL/GenBank/DDBJ whole genome shotgun (WGS) entry which is preliminary data.</text>
</comment>
<name>A0ABN3UIT4_9MICO</name>
<dbReference type="EMBL" id="BAAARN010000001">
    <property type="protein sequence ID" value="GAA2732612.1"/>
    <property type="molecule type" value="Genomic_DNA"/>
</dbReference>
<evidence type="ECO:0000313" key="1">
    <source>
        <dbReference type="EMBL" id="GAA2732612.1"/>
    </source>
</evidence>
<dbReference type="SUPFAM" id="SSF56112">
    <property type="entry name" value="Protein kinase-like (PK-like)"/>
    <property type="match status" value="1"/>
</dbReference>
<dbReference type="InterPro" id="IPR011009">
    <property type="entry name" value="Kinase-like_dom_sf"/>
</dbReference>
<keyword evidence="2" id="KW-1185">Reference proteome</keyword>
<dbReference type="InterPro" id="IPR006748">
    <property type="entry name" value="NH2Glyco/OHUrea_AB-resist_kin"/>
</dbReference>
<accession>A0ABN3UIT4</accession>
<reference evidence="1 2" key="1">
    <citation type="journal article" date="2019" name="Int. J. Syst. Evol. Microbiol.">
        <title>The Global Catalogue of Microorganisms (GCM) 10K type strain sequencing project: providing services to taxonomists for standard genome sequencing and annotation.</title>
        <authorList>
            <consortium name="The Broad Institute Genomics Platform"/>
            <consortium name="The Broad Institute Genome Sequencing Center for Infectious Disease"/>
            <person name="Wu L."/>
            <person name="Ma J."/>
        </authorList>
    </citation>
    <scope>NUCLEOTIDE SEQUENCE [LARGE SCALE GENOMIC DNA]</scope>
    <source>
        <strain evidence="1 2">JCM 16378</strain>
    </source>
</reference>
<evidence type="ECO:0000313" key="2">
    <source>
        <dbReference type="Proteomes" id="UP001501326"/>
    </source>
</evidence>
<dbReference type="Proteomes" id="UP001501326">
    <property type="component" value="Unassembled WGS sequence"/>
</dbReference>
<proteinExistence type="predicted"/>
<sequence>MPTAFRDAVGRFTAEDGGVHGPSGADWADRLPRLLAEVLDDWQLEVAGDARTGWTALVVPVRRDGLPLALKLVWPHVEARDEPLALRHWDGRGAVRLVAADPGRGALLLEALDASRDLSSQDVDSACEVAGRLLGDLHVPAPAGLRRLSDFAQDQVRKLQDTEGLLPRRMVERTAGLVRDLTSDPACDATLVHTDLHYRNVLHSLPGSDRPSWLAIDPHPMAGHPGFEIQPLLRNRVDELGTGSAFRYLVRRRLEVTCEAAGIDEDEALAWTYVHTAMEARWAAGGDDTSGVSFNIALLKALDG</sequence>
<protein>
    <submittedName>
        <fullName evidence="1">Streptomycin 6-kinase</fullName>
    </submittedName>
</protein>
<organism evidence="1 2">
    <name type="scientific">Pedococcus aerophilus</name>
    <dbReference type="NCBI Taxonomy" id="436356"/>
    <lineage>
        <taxon>Bacteria</taxon>
        <taxon>Bacillati</taxon>
        <taxon>Actinomycetota</taxon>
        <taxon>Actinomycetes</taxon>
        <taxon>Micrococcales</taxon>
        <taxon>Intrasporangiaceae</taxon>
        <taxon>Pedococcus</taxon>
    </lineage>
</organism>
<gene>
    <name evidence="1" type="ORF">GCM10009867_08850</name>
</gene>
<dbReference type="Pfam" id="PF04655">
    <property type="entry name" value="APH_6_hur"/>
    <property type="match status" value="1"/>
</dbReference>